<protein>
    <submittedName>
        <fullName evidence="1">11613_t:CDS:1</fullName>
    </submittedName>
</protein>
<sequence>NDFGNSDPSYDSAKAILNNENTHYCSSSRQALPYYETEPEAEPLPSQHTNSFSS</sequence>
<organism evidence="1 2">
    <name type="scientific">Racocetra persica</name>
    <dbReference type="NCBI Taxonomy" id="160502"/>
    <lineage>
        <taxon>Eukaryota</taxon>
        <taxon>Fungi</taxon>
        <taxon>Fungi incertae sedis</taxon>
        <taxon>Mucoromycota</taxon>
        <taxon>Glomeromycotina</taxon>
        <taxon>Glomeromycetes</taxon>
        <taxon>Diversisporales</taxon>
        <taxon>Gigasporaceae</taxon>
        <taxon>Racocetra</taxon>
    </lineage>
</organism>
<keyword evidence="2" id="KW-1185">Reference proteome</keyword>
<comment type="caution">
    <text evidence="1">The sequence shown here is derived from an EMBL/GenBank/DDBJ whole genome shotgun (WGS) entry which is preliminary data.</text>
</comment>
<accession>A0ACA9RXB4</accession>
<name>A0ACA9RXB4_9GLOM</name>
<feature type="non-terminal residue" evidence="1">
    <location>
        <position position="1"/>
    </location>
</feature>
<dbReference type="EMBL" id="CAJVQC010077033">
    <property type="protein sequence ID" value="CAG8815212.1"/>
    <property type="molecule type" value="Genomic_DNA"/>
</dbReference>
<proteinExistence type="predicted"/>
<gene>
    <name evidence="1" type="ORF">RPERSI_LOCUS24161</name>
</gene>
<dbReference type="Proteomes" id="UP000789920">
    <property type="component" value="Unassembled WGS sequence"/>
</dbReference>
<evidence type="ECO:0000313" key="1">
    <source>
        <dbReference type="EMBL" id="CAG8815212.1"/>
    </source>
</evidence>
<evidence type="ECO:0000313" key="2">
    <source>
        <dbReference type="Proteomes" id="UP000789920"/>
    </source>
</evidence>
<reference evidence="1" key="1">
    <citation type="submission" date="2021-06" db="EMBL/GenBank/DDBJ databases">
        <authorList>
            <person name="Kallberg Y."/>
            <person name="Tangrot J."/>
            <person name="Rosling A."/>
        </authorList>
    </citation>
    <scope>NUCLEOTIDE SEQUENCE</scope>
    <source>
        <strain evidence="1">MA461A</strain>
    </source>
</reference>